<accession>A0A7N2M210</accession>
<dbReference type="InterPro" id="IPR058922">
    <property type="entry name" value="WHD_DRP"/>
</dbReference>
<dbReference type="PANTHER" id="PTHR36766:SF61">
    <property type="entry name" value="NB-ARC DOMAIN DISEASE RESISTANCE PROTEIN"/>
    <property type="match status" value="1"/>
</dbReference>
<dbReference type="InterPro" id="IPR042197">
    <property type="entry name" value="Apaf_helical"/>
</dbReference>
<evidence type="ECO:0000259" key="9">
    <source>
        <dbReference type="Pfam" id="PF23559"/>
    </source>
</evidence>
<dbReference type="InterPro" id="IPR041118">
    <property type="entry name" value="Rx_N"/>
</dbReference>
<keyword evidence="2" id="KW-0547">Nucleotide-binding</keyword>
<dbReference type="PROSITE" id="PS51450">
    <property type="entry name" value="LRR"/>
    <property type="match status" value="1"/>
</dbReference>
<dbReference type="PRINTS" id="PR00364">
    <property type="entry name" value="DISEASERSIST"/>
</dbReference>
<evidence type="ECO:0000259" key="8">
    <source>
        <dbReference type="Pfam" id="PF18052"/>
    </source>
</evidence>
<proteinExistence type="predicted"/>
<reference evidence="11 12" key="1">
    <citation type="journal article" date="2016" name="G3 (Bethesda)">
        <title>First Draft Assembly and Annotation of the Genome of a California Endemic Oak Quercus lobata Nee (Fagaceae).</title>
        <authorList>
            <person name="Sork V.L."/>
            <person name="Fitz-Gibbon S.T."/>
            <person name="Puiu D."/>
            <person name="Crepeau M."/>
            <person name="Gugger P.F."/>
            <person name="Sherman R."/>
            <person name="Stevens K."/>
            <person name="Langley C.H."/>
            <person name="Pellegrini M."/>
            <person name="Salzberg S.L."/>
        </authorList>
    </citation>
    <scope>NUCLEOTIDE SEQUENCE [LARGE SCALE GENOMIC DNA]</scope>
    <source>
        <strain evidence="11 12">cv. SW786</strain>
    </source>
</reference>
<dbReference type="EnsemblPlants" id="QL07p001153:mrna">
    <property type="protein sequence ID" value="QL07p001153:mrna"/>
    <property type="gene ID" value="QL07p001153"/>
</dbReference>
<dbReference type="GO" id="GO:0006952">
    <property type="term" value="P:defense response"/>
    <property type="evidence" value="ECO:0007669"/>
    <property type="project" value="UniProtKB-KW"/>
</dbReference>
<dbReference type="Pfam" id="PF00931">
    <property type="entry name" value="NB-ARC"/>
    <property type="match status" value="1"/>
</dbReference>
<feature type="region of interest" description="Disordered" evidence="6">
    <location>
        <begin position="12"/>
        <end position="49"/>
    </location>
</feature>
<dbReference type="FunFam" id="1.10.10.10:FF:000322">
    <property type="entry name" value="Probable disease resistance protein At1g63360"/>
    <property type="match status" value="1"/>
</dbReference>
<evidence type="ECO:0000256" key="5">
    <source>
        <dbReference type="SAM" id="Coils"/>
    </source>
</evidence>
<dbReference type="PANTHER" id="PTHR36766">
    <property type="entry name" value="PLANT BROAD-SPECTRUM MILDEW RESISTANCE PROTEIN RPW8"/>
    <property type="match status" value="1"/>
</dbReference>
<dbReference type="InterPro" id="IPR027417">
    <property type="entry name" value="P-loop_NTPase"/>
</dbReference>
<protein>
    <submittedName>
        <fullName evidence="11">Uncharacterized protein</fullName>
    </submittedName>
</protein>
<dbReference type="Pfam" id="PF23598">
    <property type="entry name" value="LRR_14"/>
    <property type="match status" value="1"/>
</dbReference>
<evidence type="ECO:0000256" key="6">
    <source>
        <dbReference type="SAM" id="MobiDB-lite"/>
    </source>
</evidence>
<dbReference type="InParanoid" id="A0A7N2M210"/>
<sequence length="1014" mass="115103">MAMSRVQAGFFHTRTRLASQDPRPGPGPFTKRIFFPGPGPTPAEPRGLHGPRWAMYNAQALSKSSLHPNLYSSRNQTPPEPISQSQTLDLKLSAYNKASHPVNLTFHFQPSKRALTFDLLPFQFPLHQIKNMAEIGYGIAVKVLELLGSVIYEELSSAWGVRSDLTKLERTVKAIKAVLLDAEEKQASDHRLSIWLGELKDVLQDAENVLDEFQYRILQKEVMKRQGSTSKKVSNLFSSSNPLAVRFEMAHKIKNIRKRVDEIAAEKDKFNLAQGLVDRKLNMQEMRDMTHSFVDPRNVIGREDAKKNIIHLLTDLNENSSRNVDVIPIVGIGGLGKTAIAKLVYSDELVVGHFQLRMWVCATDDFNVTRLIKQILKSAIHKIDENFGVDGLQNSFRELLRDKKFIDNLAVDELQFRLRELLKGNKFLLVLDDVWNEDRNKWMELEDLLLGGCNGSKIIVTTRNNSIATTMGTSPTYRLDGLSQEDCLSLFVKLAFKEGEEKHYPNLLEIGKDIVKKCKGVPLAVRTLASLLYSKVDEREWKSVRDNEIWHLKQNEGDILPALRLSYNQLPFHLKQCFAYCSLFPKDYEFKSLLLVQFWMAHGLLQSPDNENQDLEDIGNLYIKELMSRSLFQDVDQDAVLLYTFKMHDLVHDLALSIAKGECLVVTKKSSVSAGVCHLSILENGQEVTKQLERLSKVQTIIFKTEQHMSILETCISRFKYLRVLDLENSSFEVLPNSIRSLKHLRYLDLSENRRIKQLPDSICKLHSLQTLLLGDCSNLERLPKGIRDIISLRFLVVTTKHICLSKKAVGCLDSLRFLMIGGCENLKCLFEGMEGRLTNLRTLVVGRCPSLTSLSLSIKHLTALETLVIVECKELSLMEMEGEDNQDLKLSLQNLKIEGLPKLEVLPQWLQGSANTLQVLRIEECENLKALPEWLPRLKSLHTLQIVECPKLSSLPEGMEALAALRQLQIEGCPDLSRKCREEDSHKIAHVPLIKLEGTRFTIEKKMASASTS</sequence>
<evidence type="ECO:0000256" key="1">
    <source>
        <dbReference type="ARBA" id="ARBA00022737"/>
    </source>
</evidence>
<dbReference type="Gramene" id="QL07p001153:mrna">
    <property type="protein sequence ID" value="QL07p001153:mrna"/>
    <property type="gene ID" value="QL07p001153"/>
</dbReference>
<dbReference type="Gene3D" id="1.10.10.10">
    <property type="entry name" value="Winged helix-like DNA-binding domain superfamily/Winged helix DNA-binding domain"/>
    <property type="match status" value="1"/>
</dbReference>
<evidence type="ECO:0000256" key="2">
    <source>
        <dbReference type="ARBA" id="ARBA00022741"/>
    </source>
</evidence>
<evidence type="ECO:0000256" key="3">
    <source>
        <dbReference type="ARBA" id="ARBA00022821"/>
    </source>
</evidence>
<dbReference type="InterPro" id="IPR002182">
    <property type="entry name" value="NB-ARC"/>
</dbReference>
<feature type="coiled-coil region" evidence="5">
    <location>
        <begin position="165"/>
        <end position="216"/>
    </location>
</feature>
<evidence type="ECO:0000259" key="7">
    <source>
        <dbReference type="Pfam" id="PF00931"/>
    </source>
</evidence>
<keyword evidence="12" id="KW-1185">Reference proteome</keyword>
<dbReference type="GO" id="GO:0043531">
    <property type="term" value="F:ADP binding"/>
    <property type="evidence" value="ECO:0007669"/>
    <property type="project" value="InterPro"/>
</dbReference>
<evidence type="ECO:0000313" key="12">
    <source>
        <dbReference type="Proteomes" id="UP000594261"/>
    </source>
</evidence>
<dbReference type="Gene3D" id="1.10.8.430">
    <property type="entry name" value="Helical domain of apoptotic protease-activating factors"/>
    <property type="match status" value="1"/>
</dbReference>
<dbReference type="Pfam" id="PF23559">
    <property type="entry name" value="WHD_DRP"/>
    <property type="match status" value="1"/>
</dbReference>
<feature type="domain" description="Disease resistance R13L4/SHOC-2-like LRR" evidence="10">
    <location>
        <begin position="709"/>
        <end position="924"/>
    </location>
</feature>
<reference evidence="11" key="2">
    <citation type="submission" date="2021-01" db="UniProtKB">
        <authorList>
            <consortium name="EnsemblPlants"/>
        </authorList>
    </citation>
    <scope>IDENTIFICATION</scope>
</reference>
<dbReference type="InterPro" id="IPR036388">
    <property type="entry name" value="WH-like_DNA-bd_sf"/>
</dbReference>
<organism evidence="11 12">
    <name type="scientific">Quercus lobata</name>
    <name type="common">Valley oak</name>
    <dbReference type="NCBI Taxonomy" id="97700"/>
    <lineage>
        <taxon>Eukaryota</taxon>
        <taxon>Viridiplantae</taxon>
        <taxon>Streptophyta</taxon>
        <taxon>Embryophyta</taxon>
        <taxon>Tracheophyta</taxon>
        <taxon>Spermatophyta</taxon>
        <taxon>Magnoliopsida</taxon>
        <taxon>eudicotyledons</taxon>
        <taxon>Gunneridae</taxon>
        <taxon>Pentapetalae</taxon>
        <taxon>rosids</taxon>
        <taxon>fabids</taxon>
        <taxon>Fagales</taxon>
        <taxon>Fagaceae</taxon>
        <taxon>Quercus</taxon>
    </lineage>
</organism>
<dbReference type="CDD" id="cd14798">
    <property type="entry name" value="RX-CC_like"/>
    <property type="match status" value="1"/>
</dbReference>
<dbReference type="SUPFAM" id="SSF52540">
    <property type="entry name" value="P-loop containing nucleoside triphosphate hydrolases"/>
    <property type="match status" value="1"/>
</dbReference>
<evidence type="ECO:0000256" key="4">
    <source>
        <dbReference type="ARBA" id="ARBA00022840"/>
    </source>
</evidence>
<dbReference type="Proteomes" id="UP000594261">
    <property type="component" value="Chromosome 7"/>
</dbReference>
<name>A0A7N2M210_QUELO</name>
<dbReference type="SUPFAM" id="SSF52058">
    <property type="entry name" value="L domain-like"/>
    <property type="match status" value="1"/>
</dbReference>
<dbReference type="OMA" id="ICTTRSH"/>
<dbReference type="InterPro" id="IPR055414">
    <property type="entry name" value="LRR_R13L4/SHOC2-like"/>
</dbReference>
<evidence type="ECO:0000259" key="10">
    <source>
        <dbReference type="Pfam" id="PF23598"/>
    </source>
</evidence>
<feature type="domain" description="Disease resistance N-terminal" evidence="8">
    <location>
        <begin position="143"/>
        <end position="228"/>
    </location>
</feature>
<dbReference type="GO" id="GO:0051707">
    <property type="term" value="P:response to other organism"/>
    <property type="evidence" value="ECO:0007669"/>
    <property type="project" value="UniProtKB-ARBA"/>
</dbReference>
<dbReference type="AlphaFoldDB" id="A0A7N2M210"/>
<dbReference type="GO" id="GO:0005524">
    <property type="term" value="F:ATP binding"/>
    <property type="evidence" value="ECO:0007669"/>
    <property type="project" value="UniProtKB-KW"/>
</dbReference>
<dbReference type="InterPro" id="IPR038005">
    <property type="entry name" value="RX-like_CC"/>
</dbReference>
<keyword evidence="5" id="KW-0175">Coiled coil</keyword>
<keyword evidence="3" id="KW-0611">Plant defense</keyword>
<dbReference type="Gene3D" id="3.40.50.300">
    <property type="entry name" value="P-loop containing nucleotide triphosphate hydrolases"/>
    <property type="match status" value="1"/>
</dbReference>
<keyword evidence="1" id="KW-0677">Repeat</keyword>
<feature type="domain" description="Disease resistance protein winged helix" evidence="9">
    <location>
        <begin position="583"/>
        <end position="655"/>
    </location>
</feature>
<dbReference type="Pfam" id="PF18052">
    <property type="entry name" value="Rx_N"/>
    <property type="match status" value="1"/>
</dbReference>
<dbReference type="InterPro" id="IPR032675">
    <property type="entry name" value="LRR_dom_sf"/>
</dbReference>
<dbReference type="Gene3D" id="3.80.10.10">
    <property type="entry name" value="Ribonuclease Inhibitor"/>
    <property type="match status" value="1"/>
</dbReference>
<dbReference type="InterPro" id="IPR001611">
    <property type="entry name" value="Leu-rich_rpt"/>
</dbReference>
<evidence type="ECO:0000313" key="11">
    <source>
        <dbReference type="EnsemblPlants" id="QL07p001153:mrna"/>
    </source>
</evidence>
<dbReference type="Gene3D" id="1.20.5.4130">
    <property type="match status" value="1"/>
</dbReference>
<keyword evidence="4" id="KW-0067">ATP-binding</keyword>
<feature type="domain" description="NB-ARC" evidence="7">
    <location>
        <begin position="312"/>
        <end position="498"/>
    </location>
</feature>
<dbReference type="EMBL" id="LRBV02000007">
    <property type="status" value="NOT_ANNOTATED_CDS"/>
    <property type="molecule type" value="Genomic_DNA"/>
</dbReference>